<dbReference type="EC" id="6.1.1.3" evidence="13"/>
<accession>A0A084U4Q2</accession>
<dbReference type="HAMAP" id="MF_00184">
    <property type="entry name" value="Thr_tRNA_synth"/>
    <property type="match status" value="1"/>
</dbReference>
<dbReference type="FunFam" id="3.30.930.10:FF:000002">
    <property type="entry name" value="Threonine--tRNA ligase"/>
    <property type="match status" value="1"/>
</dbReference>
<dbReference type="SUPFAM" id="SSF52954">
    <property type="entry name" value="Class II aaRS ABD-related"/>
    <property type="match status" value="1"/>
</dbReference>
<dbReference type="InterPro" id="IPR002320">
    <property type="entry name" value="Thr-tRNA-ligase_IIa"/>
</dbReference>
<evidence type="ECO:0000256" key="12">
    <source>
        <dbReference type="ARBA" id="ARBA00049515"/>
    </source>
</evidence>
<evidence type="ECO:0000256" key="10">
    <source>
        <dbReference type="ARBA" id="ARBA00022917"/>
    </source>
</evidence>
<dbReference type="Gene3D" id="3.30.980.10">
    <property type="entry name" value="Threonyl-trna Synthetase, Chain A, domain 2"/>
    <property type="match status" value="1"/>
</dbReference>
<dbReference type="RefSeq" id="WP_036451322.1">
    <property type="nucleotide sequence ID" value="NZ_AWQU01000043.1"/>
</dbReference>
<evidence type="ECO:0000256" key="4">
    <source>
        <dbReference type="ARBA" id="ARBA00022598"/>
    </source>
</evidence>
<evidence type="ECO:0000313" key="15">
    <source>
        <dbReference type="EMBL" id="KFB07938.1"/>
    </source>
</evidence>
<dbReference type="Gene3D" id="3.40.50.800">
    <property type="entry name" value="Anticodon-binding domain"/>
    <property type="match status" value="1"/>
</dbReference>
<feature type="binding site" evidence="13">
    <location>
        <position position="260"/>
    </location>
    <ligand>
        <name>Zn(2+)</name>
        <dbReference type="ChEBI" id="CHEBI:29105"/>
        <note>catalytic</note>
    </ligand>
</feature>
<proteinExistence type="inferred from homology"/>
<protein>
    <recommendedName>
        <fullName evidence="13">Threonine--tRNA ligase</fullName>
        <ecNumber evidence="13">6.1.1.3</ecNumber>
    </recommendedName>
    <alternativeName>
        <fullName evidence="13">Threonyl-tRNA synthetase</fullName>
        <shortName evidence="13">ThrRS</shortName>
    </alternativeName>
</protein>
<evidence type="ECO:0000256" key="13">
    <source>
        <dbReference type="HAMAP-Rule" id="MF_00184"/>
    </source>
</evidence>
<keyword evidence="8 13" id="KW-0067">ATP-binding</keyword>
<evidence type="ECO:0000256" key="11">
    <source>
        <dbReference type="ARBA" id="ARBA00023146"/>
    </source>
</evidence>
<dbReference type="InterPro" id="IPR002314">
    <property type="entry name" value="aa-tRNA-synt_IIb"/>
</dbReference>
<comment type="subcellular location">
    <subcellularLocation>
        <location evidence="13">Cytoplasm</location>
    </subcellularLocation>
</comment>
<comment type="cofactor">
    <cofactor evidence="13">
        <name>Zn(2+)</name>
        <dbReference type="ChEBI" id="CHEBI:29105"/>
    </cofactor>
    <text evidence="13">Binds 1 zinc ion per subunit.</text>
</comment>
<dbReference type="GO" id="GO:0046872">
    <property type="term" value="F:metal ion binding"/>
    <property type="evidence" value="ECO:0007669"/>
    <property type="project" value="UniProtKB-KW"/>
</dbReference>
<evidence type="ECO:0000256" key="1">
    <source>
        <dbReference type="ARBA" id="ARBA00008226"/>
    </source>
</evidence>
<dbReference type="CDD" id="cd00860">
    <property type="entry name" value="ThrRS_anticodon"/>
    <property type="match status" value="1"/>
</dbReference>
<dbReference type="Pfam" id="PF03129">
    <property type="entry name" value="HGTP_anticodon"/>
    <property type="match status" value="1"/>
</dbReference>
<comment type="caution">
    <text evidence="13">Lacks conserved residue(s) required for the propagation of feature annotation.</text>
</comment>
<evidence type="ECO:0000256" key="6">
    <source>
        <dbReference type="ARBA" id="ARBA00022741"/>
    </source>
</evidence>
<dbReference type="PANTHER" id="PTHR11451">
    <property type="entry name" value="THREONINE-TRNA LIGASE"/>
    <property type="match status" value="1"/>
</dbReference>
<dbReference type="EMBL" id="AWQU01000043">
    <property type="protein sequence ID" value="KFB07938.1"/>
    <property type="molecule type" value="Genomic_DNA"/>
</dbReference>
<feature type="binding site" evidence="13">
    <location>
        <position position="311"/>
    </location>
    <ligand>
        <name>Zn(2+)</name>
        <dbReference type="ChEBI" id="CHEBI:29105"/>
        <note>catalytic</note>
    </ligand>
</feature>
<comment type="caution">
    <text evidence="15">The sequence shown here is derived from an EMBL/GenBank/DDBJ whole genome shotgun (WGS) entry which is preliminary data.</text>
</comment>
<dbReference type="InterPro" id="IPR047246">
    <property type="entry name" value="ThrRS_anticodon"/>
</dbReference>
<evidence type="ECO:0000259" key="14">
    <source>
        <dbReference type="PROSITE" id="PS50862"/>
    </source>
</evidence>
<evidence type="ECO:0000256" key="7">
    <source>
        <dbReference type="ARBA" id="ARBA00022833"/>
    </source>
</evidence>
<sequence>MKIDKKLNNTCGQILFKSLQKIYGDINCADLGFHEHGGYVDFESKQKISINDFKEIEKAMKKIIASGTKIETIKKLSKENEFQKEISSESKDIIFIKIGDDFENISYKEINDNVNKVKFYKLINIGGSYWKNDSKNKQLIRIMYVSFESKNDLDEYEKFLIEQRESDHRKIGQDMKIFTFDTLVGQGLPIWLPNGQIIKNQIRSFLEKTFSLENFKFLDTPILGSKELYITSGHWDHYKENNFPPISVDNETFILRPMTCPHHMMVYKQEPHSYRELPLYYCENSKLHRYESSGGLIGLERVRAMELFDCHVFCEKGDIEKVISKLDNILKVVHKKMGIRIDQIDLSLHDPDDLEKYHNDPKMWNQAETQLRNILKQLKYKFHEMKGEAAFYGPKIDYQVKSNLGKMITISTIQLDFLLPKRFELEYINDKNEKSEPVLIHFGVIGTYERFIATLLSQFKGNIPFWLMPVQMAIIPVNNKFHLEYALELQKALKDRNFRVLLDDSEERMSKKIRECQTSKIPYQLIIGDEEVKNKTISYRKYGEQNTTTSSLDDFLKKISDKD</sequence>
<keyword evidence="6 13" id="KW-0547">Nucleotide-binding</keyword>
<keyword evidence="4 13" id="KW-0436">Ligase</keyword>
<dbReference type="Pfam" id="PF00587">
    <property type="entry name" value="tRNA-synt_2b"/>
    <property type="match status" value="1"/>
</dbReference>
<dbReference type="PANTHER" id="PTHR11451:SF56">
    <property type="entry name" value="THREONINE--TRNA LIGASE 1"/>
    <property type="match status" value="1"/>
</dbReference>
<dbReference type="FunFam" id="3.40.50.800:FF:000001">
    <property type="entry name" value="Threonine--tRNA ligase"/>
    <property type="match status" value="1"/>
</dbReference>
<evidence type="ECO:0000256" key="2">
    <source>
        <dbReference type="ARBA" id="ARBA00022490"/>
    </source>
</evidence>
<keyword evidence="7 13" id="KW-0862">Zinc</keyword>
<keyword evidence="2 13" id="KW-0963">Cytoplasm</keyword>
<keyword evidence="9 13" id="KW-0694">RNA-binding</keyword>
<comment type="subunit">
    <text evidence="13">Homodimer.</text>
</comment>
<dbReference type="GO" id="GO:0006435">
    <property type="term" value="P:threonyl-tRNA aminoacylation"/>
    <property type="evidence" value="ECO:0007669"/>
    <property type="project" value="UniProtKB-UniRule"/>
</dbReference>
<evidence type="ECO:0000256" key="5">
    <source>
        <dbReference type="ARBA" id="ARBA00022723"/>
    </source>
</evidence>
<dbReference type="NCBIfam" id="TIGR00418">
    <property type="entry name" value="thrS"/>
    <property type="match status" value="1"/>
</dbReference>
<dbReference type="InterPro" id="IPR006195">
    <property type="entry name" value="aa-tRNA-synth_II"/>
</dbReference>
<dbReference type="InterPro" id="IPR045864">
    <property type="entry name" value="aa-tRNA-synth_II/BPL/LPL"/>
</dbReference>
<feature type="binding site" evidence="13">
    <location>
        <position position="441"/>
    </location>
    <ligand>
        <name>Zn(2+)</name>
        <dbReference type="ChEBI" id="CHEBI:29105"/>
        <note>catalytic</note>
    </ligand>
</feature>
<dbReference type="PROSITE" id="PS50862">
    <property type="entry name" value="AA_TRNA_LIGASE_II"/>
    <property type="match status" value="1"/>
</dbReference>
<evidence type="ECO:0000256" key="8">
    <source>
        <dbReference type="ARBA" id="ARBA00022840"/>
    </source>
</evidence>
<keyword evidence="11 13" id="KW-0030">Aminoacyl-tRNA synthetase</keyword>
<organism evidence="15 16">
    <name type="scientific">Malacoplasma iowae DK-CPA</name>
    <dbReference type="NCBI Taxonomy" id="1394179"/>
    <lineage>
        <taxon>Bacteria</taxon>
        <taxon>Bacillati</taxon>
        <taxon>Mycoplasmatota</taxon>
        <taxon>Mycoplasmoidales</taxon>
        <taxon>Mycoplasmoidaceae</taxon>
        <taxon>Malacoplasma</taxon>
    </lineage>
</organism>
<keyword evidence="3 13" id="KW-0820">tRNA-binding</keyword>
<dbReference type="InterPro" id="IPR033728">
    <property type="entry name" value="ThrRS_core"/>
</dbReference>
<dbReference type="GO" id="GO:0000049">
    <property type="term" value="F:tRNA binding"/>
    <property type="evidence" value="ECO:0007669"/>
    <property type="project" value="UniProtKB-KW"/>
</dbReference>
<evidence type="ECO:0000256" key="9">
    <source>
        <dbReference type="ARBA" id="ARBA00022884"/>
    </source>
</evidence>
<feature type="domain" description="Aminoacyl-transfer RNA synthetases class-II family profile" evidence="14">
    <location>
        <begin position="198"/>
        <end position="464"/>
    </location>
</feature>
<dbReference type="SUPFAM" id="SSF55681">
    <property type="entry name" value="Class II aaRS and biotin synthetases"/>
    <property type="match status" value="1"/>
</dbReference>
<dbReference type="InterPro" id="IPR018163">
    <property type="entry name" value="Thr/Ala-tRNA-synth_IIc_edit"/>
</dbReference>
<evidence type="ECO:0000313" key="16">
    <source>
        <dbReference type="Proteomes" id="UP000028523"/>
    </source>
</evidence>
<keyword evidence="10 13" id="KW-0648">Protein biosynthesis</keyword>
<dbReference type="GO" id="GO:0005524">
    <property type="term" value="F:ATP binding"/>
    <property type="evidence" value="ECO:0007669"/>
    <property type="project" value="UniProtKB-UniRule"/>
</dbReference>
<evidence type="ECO:0000256" key="3">
    <source>
        <dbReference type="ARBA" id="ARBA00022555"/>
    </source>
</evidence>
<dbReference type="AlphaFoldDB" id="A0A084U4Q2"/>
<dbReference type="InterPro" id="IPR036621">
    <property type="entry name" value="Anticodon-bd_dom_sf"/>
</dbReference>
<dbReference type="Gene3D" id="3.30.930.10">
    <property type="entry name" value="Bira Bifunctional Protein, Domain 2"/>
    <property type="match status" value="1"/>
</dbReference>
<dbReference type="InterPro" id="IPR004154">
    <property type="entry name" value="Anticodon-bd"/>
</dbReference>
<reference evidence="15 16" key="1">
    <citation type="journal article" date="2014" name="PLoS ONE">
        <title>Reduction of Hydrogen Peroxide Accumulation and Toxicity by a Catalase from Mycoplasma iowae.</title>
        <authorList>
            <person name="Pritchard R.E."/>
            <person name="Prassinos A.J."/>
            <person name="Osborne J.D."/>
            <person name="Raviv Z."/>
            <person name="Balish M.F."/>
        </authorList>
    </citation>
    <scope>NUCLEOTIDE SEQUENCE [LARGE SCALE GENOMIC DNA]</scope>
    <source>
        <strain evidence="15 16">DK-CPA</strain>
    </source>
</reference>
<dbReference type="GO" id="GO:0005737">
    <property type="term" value="C:cytoplasm"/>
    <property type="evidence" value="ECO:0007669"/>
    <property type="project" value="UniProtKB-SubCell"/>
</dbReference>
<dbReference type="SUPFAM" id="SSF55186">
    <property type="entry name" value="ThrRS/AlaRS common domain"/>
    <property type="match status" value="1"/>
</dbReference>
<comment type="catalytic activity">
    <reaction evidence="12 13">
        <text>tRNA(Thr) + L-threonine + ATP = L-threonyl-tRNA(Thr) + AMP + diphosphate + H(+)</text>
        <dbReference type="Rhea" id="RHEA:24624"/>
        <dbReference type="Rhea" id="RHEA-COMP:9670"/>
        <dbReference type="Rhea" id="RHEA-COMP:9704"/>
        <dbReference type="ChEBI" id="CHEBI:15378"/>
        <dbReference type="ChEBI" id="CHEBI:30616"/>
        <dbReference type="ChEBI" id="CHEBI:33019"/>
        <dbReference type="ChEBI" id="CHEBI:57926"/>
        <dbReference type="ChEBI" id="CHEBI:78442"/>
        <dbReference type="ChEBI" id="CHEBI:78534"/>
        <dbReference type="ChEBI" id="CHEBI:456215"/>
        <dbReference type="EC" id="6.1.1.3"/>
    </reaction>
</comment>
<keyword evidence="16" id="KW-1185">Reference proteome</keyword>
<name>A0A084U4Q2_MALIO</name>
<dbReference type="Proteomes" id="UP000028523">
    <property type="component" value="Unassembled WGS sequence"/>
</dbReference>
<dbReference type="GO" id="GO:0004829">
    <property type="term" value="F:threonine-tRNA ligase activity"/>
    <property type="evidence" value="ECO:0007669"/>
    <property type="project" value="UniProtKB-UniRule"/>
</dbReference>
<dbReference type="PRINTS" id="PR01047">
    <property type="entry name" value="TRNASYNTHTHR"/>
</dbReference>
<comment type="similarity">
    <text evidence="1 13">Belongs to the class-II aminoacyl-tRNA synthetase family.</text>
</comment>
<gene>
    <name evidence="13 15" type="primary">thrS</name>
    <name evidence="15" type="ORF">P271_803</name>
</gene>
<dbReference type="CDD" id="cd00771">
    <property type="entry name" value="ThrRS_core"/>
    <property type="match status" value="1"/>
</dbReference>
<keyword evidence="5 13" id="KW-0479">Metal-binding</keyword>